<comment type="similarity">
    <text evidence="3">Belongs to the HARBI1 family.</text>
</comment>
<dbReference type="Proteomes" id="UP000187203">
    <property type="component" value="Unassembled WGS sequence"/>
</dbReference>
<dbReference type="Pfam" id="PF23598">
    <property type="entry name" value="LRR_14"/>
    <property type="match status" value="1"/>
</dbReference>
<feature type="domain" description="DDE Tnp4" evidence="9">
    <location>
        <begin position="577"/>
        <end position="718"/>
    </location>
</feature>
<dbReference type="InterPro" id="IPR045249">
    <property type="entry name" value="HARBI1-like"/>
</dbReference>
<sequence>MQMQHYFILDANDSKILCKRPKKEESPDHCHSSLSSLIALYLQENQELIATIPPWFFQRILLVQVLDLSGTNIKSLPKSLPKMGALRKLLIRGCQLFMELSPQVGQLEKLEQLDLDETQIMGLPIKMGKLLCLRDLRLTDLSIEVDPADKRWDDSVEVVVKEVCNLKSLRSLSLYLPKFQLLEYMSYIYPSLSRFRFTVGYIKRRVISRVPQEVEAQFRNWDKSFKFVNGENIPIEIEIKGVLRYSNSFFLDRHATAKNLSEFGIENMQRLKFCLLAECDQMRTIIDERNEEDISIENVVESLEYLSIYYMEKLETIWRGASDRQGGIGILKLKFLALHTCPQLSIVFSYSLLGNLVNLEELVLEDCPLVTTLEKIKEIDDVELQNNYSEFEEDESDNSRKKRARKSALAVAADEAGATVAADLDNVCPSKPGSGSGKHRRLWVKDRCKGWWEERNRPDFPDEEFKRDFRMSKAIFNMICEELEPVVMKKNCNAIPVRLRVAVCIWRLATGEPLRMVSKQFGLGISTCHKQVLEVCTAIKGVLMPKFLKWPDDNNMKRIEQEFESMTGIPNVGGSMYTTHIPVIAPKVSVAAYFNKKHTEKMQKNCYSITLQGVVDERGDFTEVCIGWPGSMSDDQVLEKSALYHRATTRGLFKDVPYAHHNLTWAQHGFSEKIGKIEKVAKDAFARLKGRWSCLQKRTEIKLQDLPFVLGACCILDNICELRNEDMDPMLEFELFDDETIPENNLRSMASVQARDHIARNLLHRPFL</sequence>
<keyword evidence="8" id="KW-0539">Nucleus</keyword>
<proteinExistence type="inferred from homology"/>
<evidence type="ECO:0000256" key="2">
    <source>
        <dbReference type="ARBA" id="ARBA00004123"/>
    </source>
</evidence>
<evidence type="ECO:0000256" key="5">
    <source>
        <dbReference type="ARBA" id="ARBA00022723"/>
    </source>
</evidence>
<protein>
    <submittedName>
        <fullName evidence="12">Uncharacterized protein</fullName>
    </submittedName>
</protein>
<evidence type="ECO:0000259" key="11">
    <source>
        <dbReference type="Pfam" id="PF23598"/>
    </source>
</evidence>
<dbReference type="PANTHER" id="PTHR22930">
    <property type="match status" value="1"/>
</dbReference>
<reference evidence="13" key="1">
    <citation type="submission" date="2013-09" db="EMBL/GenBank/DDBJ databases">
        <title>Corchorus olitorius genome sequencing.</title>
        <authorList>
            <person name="Alam M."/>
            <person name="Haque M.S."/>
            <person name="Islam M.S."/>
            <person name="Emdad E.M."/>
            <person name="Islam M.M."/>
            <person name="Ahmed B."/>
            <person name="Halim A."/>
            <person name="Hossen Q.M.M."/>
            <person name="Hossain M.Z."/>
            <person name="Ahmed R."/>
            <person name="Khan M.M."/>
            <person name="Islam R."/>
            <person name="Rashid M.M."/>
            <person name="Khan S.A."/>
            <person name="Rahman M.S."/>
            <person name="Alam M."/>
            <person name="Yahiya A.S."/>
            <person name="Khan M.S."/>
            <person name="Azam M.S."/>
            <person name="Haque T."/>
            <person name="Lashkar M.Z.H."/>
            <person name="Akhand A.I."/>
            <person name="Morshed G."/>
            <person name="Roy S."/>
            <person name="Uddin K.S."/>
            <person name="Rabeya T."/>
            <person name="Hossain A.S."/>
            <person name="Chowdhury A."/>
            <person name="Snigdha A.R."/>
            <person name="Mortoza M.S."/>
            <person name="Matin S.A."/>
            <person name="Hoque S.M.E."/>
            <person name="Islam M.K."/>
            <person name="Roy D.K."/>
            <person name="Haider R."/>
            <person name="Moosa M.M."/>
            <person name="Elias S.M."/>
            <person name="Hasan A.M."/>
            <person name="Jahan S."/>
            <person name="Shafiuddin M."/>
            <person name="Mahmood N."/>
            <person name="Shommy N.S."/>
        </authorList>
    </citation>
    <scope>NUCLEOTIDE SEQUENCE [LARGE SCALE GENOMIC DNA]</scope>
    <source>
        <strain evidence="13">cv. O-4</strain>
    </source>
</reference>
<evidence type="ECO:0000256" key="6">
    <source>
        <dbReference type="ARBA" id="ARBA00022737"/>
    </source>
</evidence>
<dbReference type="GO" id="GO:0005634">
    <property type="term" value="C:nucleus"/>
    <property type="evidence" value="ECO:0007669"/>
    <property type="project" value="UniProtKB-SubCell"/>
</dbReference>
<evidence type="ECO:0000256" key="8">
    <source>
        <dbReference type="ARBA" id="ARBA00023242"/>
    </source>
</evidence>
<keyword evidence="6" id="KW-0677">Repeat</keyword>
<organism evidence="12 13">
    <name type="scientific">Corchorus olitorius</name>
    <dbReference type="NCBI Taxonomy" id="93759"/>
    <lineage>
        <taxon>Eukaryota</taxon>
        <taxon>Viridiplantae</taxon>
        <taxon>Streptophyta</taxon>
        <taxon>Embryophyta</taxon>
        <taxon>Tracheophyta</taxon>
        <taxon>Spermatophyta</taxon>
        <taxon>Magnoliopsida</taxon>
        <taxon>eudicotyledons</taxon>
        <taxon>Gunneridae</taxon>
        <taxon>Pentapetalae</taxon>
        <taxon>rosids</taxon>
        <taxon>malvids</taxon>
        <taxon>Malvales</taxon>
        <taxon>Malvaceae</taxon>
        <taxon>Grewioideae</taxon>
        <taxon>Apeibeae</taxon>
        <taxon>Corchorus</taxon>
    </lineage>
</organism>
<keyword evidence="5" id="KW-0479">Metal-binding</keyword>
<dbReference type="GO" id="GO:0046872">
    <property type="term" value="F:metal ion binding"/>
    <property type="evidence" value="ECO:0007669"/>
    <property type="project" value="UniProtKB-KW"/>
</dbReference>
<feature type="domain" description="Disease resistance R13L4/SHOC-2-like LRR" evidence="11">
    <location>
        <begin position="59"/>
        <end position="192"/>
    </location>
</feature>
<keyword evidence="13" id="KW-1185">Reference proteome</keyword>
<dbReference type="EMBL" id="AWUE01020080">
    <property type="protein sequence ID" value="OMO70005.1"/>
    <property type="molecule type" value="Genomic_DNA"/>
</dbReference>
<evidence type="ECO:0000256" key="4">
    <source>
        <dbReference type="ARBA" id="ARBA00022722"/>
    </source>
</evidence>
<dbReference type="SUPFAM" id="SSF52058">
    <property type="entry name" value="L domain-like"/>
    <property type="match status" value="1"/>
</dbReference>
<evidence type="ECO:0000313" key="13">
    <source>
        <dbReference type="Proteomes" id="UP000187203"/>
    </source>
</evidence>
<dbReference type="GO" id="GO:0016787">
    <property type="term" value="F:hydrolase activity"/>
    <property type="evidence" value="ECO:0007669"/>
    <property type="project" value="UniProtKB-KW"/>
</dbReference>
<evidence type="ECO:0000256" key="1">
    <source>
        <dbReference type="ARBA" id="ARBA00001968"/>
    </source>
</evidence>
<dbReference type="Gene3D" id="3.80.10.10">
    <property type="entry name" value="Ribonuclease Inhibitor"/>
    <property type="match status" value="1"/>
</dbReference>
<dbReference type="InterPro" id="IPR027806">
    <property type="entry name" value="HARBI1_dom"/>
</dbReference>
<dbReference type="PANTHER" id="PTHR22930:SF199">
    <property type="entry name" value="PROTEIN ALP1-LIKE"/>
    <property type="match status" value="1"/>
</dbReference>
<dbReference type="Pfam" id="PF13359">
    <property type="entry name" value="DDE_Tnp_4"/>
    <property type="match status" value="1"/>
</dbReference>
<dbReference type="STRING" id="93759.A0A1R3HI82"/>
<dbReference type="AlphaFoldDB" id="A0A1R3HI82"/>
<keyword evidence="4" id="KW-0540">Nuclease</keyword>
<dbReference type="InterPro" id="IPR032675">
    <property type="entry name" value="LRR_dom_sf"/>
</dbReference>
<accession>A0A1R3HI82</accession>
<keyword evidence="7" id="KW-0378">Hydrolase</keyword>
<dbReference type="InterPro" id="IPR057135">
    <property type="entry name" value="At4g27190-like_LRR"/>
</dbReference>
<evidence type="ECO:0000256" key="3">
    <source>
        <dbReference type="ARBA" id="ARBA00006958"/>
    </source>
</evidence>
<evidence type="ECO:0000259" key="10">
    <source>
        <dbReference type="Pfam" id="PF23247"/>
    </source>
</evidence>
<gene>
    <name evidence="12" type="ORF">COLO4_28826</name>
</gene>
<dbReference type="OrthoDB" id="2668416at2759"/>
<feature type="domain" description="Disease resistance protein At4g27190-like leucine-rich repeats" evidence="10">
    <location>
        <begin position="268"/>
        <end position="367"/>
    </location>
</feature>
<dbReference type="GO" id="GO:0004518">
    <property type="term" value="F:nuclease activity"/>
    <property type="evidence" value="ECO:0007669"/>
    <property type="project" value="UniProtKB-KW"/>
</dbReference>
<comment type="caution">
    <text evidence="12">The sequence shown here is derived from an EMBL/GenBank/DDBJ whole genome shotgun (WGS) entry which is preliminary data.</text>
</comment>
<comment type="cofactor">
    <cofactor evidence="1">
        <name>a divalent metal cation</name>
        <dbReference type="ChEBI" id="CHEBI:60240"/>
    </cofactor>
</comment>
<evidence type="ECO:0000256" key="7">
    <source>
        <dbReference type="ARBA" id="ARBA00022801"/>
    </source>
</evidence>
<dbReference type="InterPro" id="IPR055414">
    <property type="entry name" value="LRR_R13L4/SHOC2-like"/>
</dbReference>
<comment type="subcellular location">
    <subcellularLocation>
        <location evidence="2">Nucleus</location>
    </subcellularLocation>
</comment>
<name>A0A1R3HI82_9ROSI</name>
<dbReference type="Pfam" id="PF23247">
    <property type="entry name" value="LRR_RPS2"/>
    <property type="match status" value="1"/>
</dbReference>
<evidence type="ECO:0000259" key="9">
    <source>
        <dbReference type="Pfam" id="PF13359"/>
    </source>
</evidence>
<evidence type="ECO:0000313" key="12">
    <source>
        <dbReference type="EMBL" id="OMO70005.1"/>
    </source>
</evidence>